<gene>
    <name evidence="6" type="primary">4cl3_1</name>
    <name evidence="6" type="ORF">g.12866</name>
</gene>
<dbReference type="PROSITE" id="PS00455">
    <property type="entry name" value="AMP_BINDING"/>
    <property type="match status" value="1"/>
</dbReference>
<dbReference type="GO" id="GO:0005777">
    <property type="term" value="C:peroxisome"/>
    <property type="evidence" value="ECO:0007669"/>
    <property type="project" value="UniProtKB-SubCell"/>
</dbReference>
<sequence>MMSSRGVKSRVWHAPESLALDELKAKWSSFGHYLLEKMETNGNKLMITDFDSGRQYTGLQLKEKVLAVACALIDEYDFRPGTMVCLACDNSDHMLILAIAILVAGGSFCCAYPKDPYTELLYLAKKVEPRLLFCHSRNLNWAKQLSTDLGFEVVGVPMDEPANKTDSSSPGWFGDLFDYDYRIKSKSIDKLPVPTVKPLDKQVAMILMSSGTTGKPKAVSQSHWNCIVDFAPERRARSDNSSFVCVTSLDYVSGRSIMFGAINHGYNAVLLKGSESTSILEAIERHKLEVIYLGAASFYALITYKHLDKYNISSLKCVLPFGAKILYLDALREFFSKHPHIVQVRQGYGASELSGICMNTMTPQEYLLDCANCGRILPGSQAKVIDPDTGRLLGPNEQGLICVRGETVFPGYYDMEQARRLKADEQKNDLNDSEDLNPFIRDASVFDSEGYYITGDLVYFNDKEELYVIGRYKEVMNCRCTKKVLPQELEEVIEAHPVVSSVCVLGIQSKRELGLHCPRAFVVVKPEFYDVSKEELSSVNSRSLSDESEQLEHVGEHKLCKMNTERRRMIAEDIMEFVNARVGWKKQLTGGVVILDEIPISRTTGKMNKNYLRALDLDQIEIYGDRST</sequence>
<dbReference type="Pfam" id="PF00501">
    <property type="entry name" value="AMP-binding"/>
    <property type="match status" value="1"/>
</dbReference>
<evidence type="ECO:0000313" key="6">
    <source>
        <dbReference type="EMBL" id="MDE47342.1"/>
    </source>
</evidence>
<dbReference type="InterPro" id="IPR020845">
    <property type="entry name" value="AMP-binding_CS"/>
</dbReference>
<dbReference type="PANTHER" id="PTHR24096">
    <property type="entry name" value="LONG-CHAIN-FATTY-ACID--COA LIGASE"/>
    <property type="match status" value="1"/>
</dbReference>
<dbReference type="Gene3D" id="3.30.300.30">
    <property type="match status" value="1"/>
</dbReference>
<evidence type="ECO:0000256" key="1">
    <source>
        <dbReference type="ARBA" id="ARBA00004275"/>
    </source>
</evidence>
<name>A0A6G1SBL5_9ACAR</name>
<dbReference type="EMBL" id="GGYP01002571">
    <property type="protein sequence ID" value="MDE47342.1"/>
    <property type="molecule type" value="Transcribed_RNA"/>
</dbReference>
<comment type="similarity">
    <text evidence="2">Belongs to the ATP-dependent AMP-binding enzyme family.</text>
</comment>
<accession>A0A6G1SBL5</accession>
<proteinExistence type="inferred from homology"/>
<evidence type="ECO:0000259" key="5">
    <source>
        <dbReference type="Pfam" id="PF00501"/>
    </source>
</evidence>
<reference evidence="6" key="1">
    <citation type="submission" date="2018-10" db="EMBL/GenBank/DDBJ databases">
        <title>Transcriptome assembly of Aceria tosichella (Wheat curl mite) Type 2.</title>
        <authorList>
            <person name="Scully E.D."/>
            <person name="Geib S.M."/>
            <person name="Palmer N.A."/>
            <person name="Gupta A.K."/>
            <person name="Sarath G."/>
            <person name="Tatineni S."/>
        </authorList>
    </citation>
    <scope>NUCLEOTIDE SEQUENCE</scope>
    <source>
        <strain evidence="6">LincolnNE</strain>
    </source>
</reference>
<dbReference type="InterPro" id="IPR042099">
    <property type="entry name" value="ANL_N_sf"/>
</dbReference>
<protein>
    <submittedName>
        <fullName evidence="6">Putative 4-coumarate--CoA ligase 3</fullName>
    </submittedName>
</protein>
<feature type="domain" description="AMP-dependent synthetase/ligase" evidence="5">
    <location>
        <begin position="38"/>
        <end position="413"/>
    </location>
</feature>
<dbReference type="Gene3D" id="3.40.50.12780">
    <property type="entry name" value="N-terminal domain of ligase-like"/>
    <property type="match status" value="1"/>
</dbReference>
<dbReference type="PANTHER" id="PTHR24096:SF149">
    <property type="entry name" value="AMP-BINDING DOMAIN-CONTAINING PROTEIN-RELATED"/>
    <property type="match status" value="1"/>
</dbReference>
<dbReference type="SUPFAM" id="SSF56801">
    <property type="entry name" value="Acetyl-CoA synthetase-like"/>
    <property type="match status" value="1"/>
</dbReference>
<organism evidence="6">
    <name type="scientific">Aceria tosichella</name>
    <name type="common">wheat curl mite</name>
    <dbReference type="NCBI Taxonomy" id="561515"/>
    <lineage>
        <taxon>Eukaryota</taxon>
        <taxon>Metazoa</taxon>
        <taxon>Ecdysozoa</taxon>
        <taxon>Arthropoda</taxon>
        <taxon>Chelicerata</taxon>
        <taxon>Arachnida</taxon>
        <taxon>Acari</taxon>
        <taxon>Acariformes</taxon>
        <taxon>Trombidiformes</taxon>
        <taxon>Prostigmata</taxon>
        <taxon>Eupodina</taxon>
        <taxon>Eriophyoidea</taxon>
        <taxon>Eriophyidae</taxon>
        <taxon>Eriophyinae</taxon>
        <taxon>Aceriini</taxon>
        <taxon>Aceria</taxon>
    </lineage>
</organism>
<evidence type="ECO:0000256" key="4">
    <source>
        <dbReference type="ARBA" id="ARBA00023140"/>
    </source>
</evidence>
<dbReference type="GO" id="GO:0016405">
    <property type="term" value="F:CoA-ligase activity"/>
    <property type="evidence" value="ECO:0007669"/>
    <property type="project" value="TreeGrafter"/>
</dbReference>
<dbReference type="AlphaFoldDB" id="A0A6G1SBL5"/>
<evidence type="ECO:0000256" key="2">
    <source>
        <dbReference type="ARBA" id="ARBA00006432"/>
    </source>
</evidence>
<evidence type="ECO:0000256" key="3">
    <source>
        <dbReference type="ARBA" id="ARBA00022598"/>
    </source>
</evidence>
<keyword evidence="3 6" id="KW-0436">Ligase</keyword>
<dbReference type="InterPro" id="IPR000873">
    <property type="entry name" value="AMP-dep_synth/lig_dom"/>
</dbReference>
<dbReference type="InterPro" id="IPR045851">
    <property type="entry name" value="AMP-bd_C_sf"/>
</dbReference>
<keyword evidence="4" id="KW-0576">Peroxisome</keyword>
<comment type="subcellular location">
    <subcellularLocation>
        <location evidence="1">Peroxisome</location>
    </subcellularLocation>
</comment>